<evidence type="ECO:0000313" key="1">
    <source>
        <dbReference type="EMBL" id="MBC3448230.1"/>
    </source>
</evidence>
<protein>
    <submittedName>
        <fullName evidence="1">Thermostable hemolysin</fullName>
    </submittedName>
</protein>
<reference evidence="1" key="1">
    <citation type="journal article" date="2020" name="Microorganisms">
        <title>Reliable Identification of Environmental Pseudomonas Isolates Using the rpoD Gene.</title>
        <authorList>
            <consortium name="The Broad Institute Genome Sequencing Platform"/>
            <person name="Girard L."/>
            <person name="Lood C."/>
            <person name="Rokni-Zadeh H."/>
            <person name="van Noort V."/>
            <person name="Lavigne R."/>
            <person name="De Mot R."/>
        </authorList>
    </citation>
    <scope>NUCLEOTIDE SEQUENCE</scope>
    <source>
        <strain evidence="1">BW13M1</strain>
    </source>
</reference>
<dbReference type="Pfam" id="PF12261">
    <property type="entry name" value="T_hemolysin"/>
    <property type="match status" value="1"/>
</dbReference>
<dbReference type="EMBL" id="JABWRJ010000034">
    <property type="protein sequence ID" value="MBC3448230.1"/>
    <property type="molecule type" value="Genomic_DNA"/>
</dbReference>
<accession>A0A923GCK1</accession>
<proteinExistence type="predicted"/>
<dbReference type="AlphaFoldDB" id="A0A923GCK1"/>
<name>A0A923GCK1_9PSED</name>
<organism evidence="1">
    <name type="scientific">Pseudomonas peradeniyensis</name>
    <dbReference type="NCBI Taxonomy" id="2745488"/>
    <lineage>
        <taxon>Bacteria</taxon>
        <taxon>Pseudomonadati</taxon>
        <taxon>Pseudomonadota</taxon>
        <taxon>Gammaproteobacteria</taxon>
        <taxon>Pseudomonadales</taxon>
        <taxon>Pseudomonadaceae</taxon>
        <taxon>Pseudomonas</taxon>
    </lineage>
</organism>
<dbReference type="RefSeq" id="WP_186734587.1">
    <property type="nucleotide sequence ID" value="NZ_JABWRJ020000001.1"/>
</dbReference>
<gene>
    <name evidence="1" type="ORF">HU751_20830</name>
</gene>
<dbReference type="InterPro" id="IPR022050">
    <property type="entry name" value="T_hemolysin"/>
</dbReference>
<reference evidence="1" key="2">
    <citation type="submission" date="2020-07" db="EMBL/GenBank/DDBJ databases">
        <authorList>
            <person name="Lood C."/>
            <person name="Girard L."/>
        </authorList>
    </citation>
    <scope>NUCLEOTIDE SEQUENCE</scope>
    <source>
        <strain evidence="1">BW13M1</strain>
    </source>
</reference>
<comment type="caution">
    <text evidence="1">The sequence shown here is derived from an EMBL/GenBank/DDBJ whole genome shotgun (WGS) entry which is preliminary data.</text>
</comment>
<sequence length="225" mass="24475">MTEPTWNSLFPLSIGTHAHHQAQLTLHDPETSGRAAIEQFIHARFACVHHADVHHYLPQLLGLHDRHGRLIAAAGLRLAVAAPLFLERYLDMPLEHAVAAVAGNPVPREQLVEVGNLAALSAGNARIMIIAVTWLLAARGLRWVAFTGAATLLNSFRRLGLEPTVVAQADPRRIDDDSGDWGSYYVHHPQVFVGSIDQGHAALDHAGVFERLGLPTIRQEAGHAA</sequence>